<evidence type="ECO:0000313" key="10">
    <source>
        <dbReference type="EMBL" id="KAK4537186.1"/>
    </source>
</evidence>
<dbReference type="PANTHER" id="PTHR43840">
    <property type="entry name" value="MITOCHONDRIAL METAL TRANSPORTER 1-RELATED"/>
    <property type="match status" value="1"/>
</dbReference>
<protein>
    <recommendedName>
        <fullName evidence="12">Cation efflux protein cytoplasmic domain-containing protein</fullName>
    </recommendedName>
</protein>
<dbReference type="SUPFAM" id="SSF160240">
    <property type="entry name" value="Cation efflux protein cytoplasmic domain-like"/>
    <property type="match status" value="1"/>
</dbReference>
<dbReference type="SUPFAM" id="SSF161111">
    <property type="entry name" value="Cation efflux protein transmembrane domain-like"/>
    <property type="match status" value="1"/>
</dbReference>
<evidence type="ECO:0000256" key="1">
    <source>
        <dbReference type="ARBA" id="ARBA00004141"/>
    </source>
</evidence>
<dbReference type="InterPro" id="IPR027469">
    <property type="entry name" value="Cation_efflux_TMD_sf"/>
</dbReference>
<dbReference type="InterPro" id="IPR027470">
    <property type="entry name" value="Cation_efflux_CTD"/>
</dbReference>
<dbReference type="EMBL" id="JANCYW010000011">
    <property type="protein sequence ID" value="KAK4537186.1"/>
    <property type="molecule type" value="Genomic_DNA"/>
</dbReference>
<feature type="transmembrane region" description="Helical" evidence="7">
    <location>
        <begin position="221"/>
        <end position="242"/>
    </location>
</feature>
<comment type="subcellular location">
    <subcellularLocation>
        <location evidence="1">Membrane</location>
        <topology evidence="1">Multi-pass membrane protein</topology>
    </subcellularLocation>
</comment>
<dbReference type="Pfam" id="PF01545">
    <property type="entry name" value="Cation_efflux"/>
    <property type="match status" value="1"/>
</dbReference>
<dbReference type="Pfam" id="PF16916">
    <property type="entry name" value="ZT_dimer"/>
    <property type="match status" value="1"/>
</dbReference>
<keyword evidence="3 7" id="KW-0812">Transmembrane</keyword>
<keyword evidence="4 7" id="KW-1133">Transmembrane helix</keyword>
<dbReference type="InterPro" id="IPR036837">
    <property type="entry name" value="Cation_efflux_CTD_sf"/>
</dbReference>
<dbReference type="InterPro" id="IPR002524">
    <property type="entry name" value="Cation_efflux"/>
</dbReference>
<feature type="transmembrane region" description="Helical" evidence="7">
    <location>
        <begin position="177"/>
        <end position="201"/>
    </location>
</feature>
<keyword evidence="2" id="KW-0813">Transport</keyword>
<evidence type="ECO:0000259" key="8">
    <source>
        <dbReference type="Pfam" id="PF01545"/>
    </source>
</evidence>
<evidence type="ECO:0008006" key="12">
    <source>
        <dbReference type="Google" id="ProtNLM"/>
    </source>
</evidence>
<feature type="transmembrane region" description="Helical" evidence="7">
    <location>
        <begin position="151"/>
        <end position="171"/>
    </location>
</feature>
<evidence type="ECO:0000256" key="7">
    <source>
        <dbReference type="SAM" id="Phobius"/>
    </source>
</evidence>
<accession>A0AAV9IYF9</accession>
<dbReference type="AlphaFoldDB" id="A0AAV9IYF9"/>
<dbReference type="GO" id="GO:0008324">
    <property type="term" value="F:monoatomic cation transmembrane transporter activity"/>
    <property type="evidence" value="ECO:0007669"/>
    <property type="project" value="InterPro"/>
</dbReference>
<keyword evidence="5 7" id="KW-0472">Membrane</keyword>
<gene>
    <name evidence="10" type="ORF">CDCA_CDCA11G3211</name>
</gene>
<reference evidence="10 11" key="1">
    <citation type="submission" date="2022-07" db="EMBL/GenBank/DDBJ databases">
        <title>Genome-wide signatures of adaptation to extreme environments.</title>
        <authorList>
            <person name="Cho C.H."/>
            <person name="Yoon H.S."/>
        </authorList>
    </citation>
    <scope>NUCLEOTIDE SEQUENCE [LARGE SCALE GENOMIC DNA]</scope>
    <source>
        <strain evidence="10 11">DBV 063 E5</strain>
    </source>
</reference>
<evidence type="ECO:0000313" key="11">
    <source>
        <dbReference type="Proteomes" id="UP001301350"/>
    </source>
</evidence>
<dbReference type="Gene3D" id="3.30.70.1350">
    <property type="entry name" value="Cation efflux protein, cytoplasmic domain"/>
    <property type="match status" value="1"/>
</dbReference>
<organism evidence="10 11">
    <name type="scientific">Cyanidium caldarium</name>
    <name type="common">Red alga</name>
    <dbReference type="NCBI Taxonomy" id="2771"/>
    <lineage>
        <taxon>Eukaryota</taxon>
        <taxon>Rhodophyta</taxon>
        <taxon>Bangiophyceae</taxon>
        <taxon>Cyanidiales</taxon>
        <taxon>Cyanidiaceae</taxon>
        <taxon>Cyanidium</taxon>
    </lineage>
</organism>
<feature type="region of interest" description="Disordered" evidence="6">
    <location>
        <begin position="108"/>
        <end position="131"/>
    </location>
</feature>
<evidence type="ECO:0000256" key="2">
    <source>
        <dbReference type="ARBA" id="ARBA00022448"/>
    </source>
</evidence>
<evidence type="ECO:0000259" key="9">
    <source>
        <dbReference type="Pfam" id="PF16916"/>
    </source>
</evidence>
<keyword evidence="11" id="KW-1185">Reference proteome</keyword>
<evidence type="ECO:0000256" key="3">
    <source>
        <dbReference type="ARBA" id="ARBA00022692"/>
    </source>
</evidence>
<dbReference type="Proteomes" id="UP001301350">
    <property type="component" value="Unassembled WGS sequence"/>
</dbReference>
<feature type="domain" description="Cation efflux protein cytoplasmic" evidence="9">
    <location>
        <begin position="374"/>
        <end position="433"/>
    </location>
</feature>
<dbReference type="PANTHER" id="PTHR43840:SF13">
    <property type="entry name" value="CATION EFFLUX PROTEIN CYTOPLASMIC DOMAIN-CONTAINING PROTEIN"/>
    <property type="match status" value="1"/>
</dbReference>
<dbReference type="Gene3D" id="1.20.1510.10">
    <property type="entry name" value="Cation efflux protein transmembrane domain"/>
    <property type="match status" value="1"/>
</dbReference>
<dbReference type="InterPro" id="IPR058533">
    <property type="entry name" value="Cation_efflux_TM"/>
</dbReference>
<feature type="region of interest" description="Disordered" evidence="6">
    <location>
        <begin position="1"/>
        <end position="41"/>
    </location>
</feature>
<evidence type="ECO:0000256" key="6">
    <source>
        <dbReference type="SAM" id="MobiDB-lite"/>
    </source>
</evidence>
<dbReference type="InterPro" id="IPR050291">
    <property type="entry name" value="CDF_Transporter"/>
</dbReference>
<feature type="domain" description="Cation efflux protein transmembrane" evidence="8">
    <location>
        <begin position="152"/>
        <end position="351"/>
    </location>
</feature>
<comment type="caution">
    <text evidence="10">The sequence shown here is derived from an EMBL/GenBank/DDBJ whole genome shotgun (WGS) entry which is preliminary data.</text>
</comment>
<dbReference type="NCBIfam" id="TIGR01297">
    <property type="entry name" value="CDF"/>
    <property type="match status" value="1"/>
</dbReference>
<evidence type="ECO:0000256" key="4">
    <source>
        <dbReference type="ARBA" id="ARBA00022989"/>
    </source>
</evidence>
<dbReference type="GO" id="GO:0016020">
    <property type="term" value="C:membrane"/>
    <property type="evidence" value="ECO:0007669"/>
    <property type="project" value="UniProtKB-SubCell"/>
</dbReference>
<evidence type="ECO:0000256" key="5">
    <source>
        <dbReference type="ARBA" id="ARBA00023136"/>
    </source>
</evidence>
<name>A0AAV9IYF9_CYACA</name>
<proteinExistence type="predicted"/>
<sequence>MTRAPLPGGSHRPSRDGDRAHPSRRARSEAQASAMTDSATEAARRLHQRCYRGDLSAVSSAPLRAFYERQNALLEAFAAVPPADLYWTATPGKRSSETANDITEGHNATCHVDEESPLLRQEPETSSDNSLWSDLLPSTRLDDEERRARRAIILSNAVNVLLLLAQVYVYYRTGSLALLANTVDAALDFLSGLIVAGTWYLRRHADGLHTRYAYPVGRARLESVGVLVMAVLMTALTLNVLLESSTALMAYARRAAPDAARGIVLTPIVLALIAIALSSKLLLYRLCRTSRHDGVAALATDHLNDCISNVGALSAAATSRWWPPLDPLGGIAFSVFILRNWWNTTSTHLDHLISRSASCELYSVVTFAALWHDERIRAIDRVCLYHVGPACFAEVDLLLDRNMPLADSHDVGESLQVRIERIPGIERCFVHLDYETQHGGDLEHKRPV</sequence>
<feature type="transmembrane region" description="Helical" evidence="7">
    <location>
        <begin position="262"/>
        <end position="283"/>
    </location>
</feature>